<dbReference type="SUPFAM" id="SSF100950">
    <property type="entry name" value="NagB/RpiA/CoA transferase-like"/>
    <property type="match status" value="1"/>
</dbReference>
<dbReference type="Proteomes" id="UP000319836">
    <property type="component" value="Unassembled WGS sequence"/>
</dbReference>
<dbReference type="InterPro" id="IPR042529">
    <property type="entry name" value="IF_2B-like_C"/>
</dbReference>
<protein>
    <submittedName>
        <fullName evidence="2">Translation initiation factor eIF-2B</fullName>
    </submittedName>
</protein>
<gene>
    <name evidence="2" type="ORF">E6K80_09065</name>
</gene>
<reference evidence="2 3" key="1">
    <citation type="journal article" date="2019" name="Nat. Microbiol.">
        <title>Mediterranean grassland soil C-N compound turnover is dependent on rainfall and depth, and is mediated by genomically divergent microorganisms.</title>
        <authorList>
            <person name="Diamond S."/>
            <person name="Andeer P.F."/>
            <person name="Li Z."/>
            <person name="Crits-Christoph A."/>
            <person name="Burstein D."/>
            <person name="Anantharaman K."/>
            <person name="Lane K.R."/>
            <person name="Thomas B.C."/>
            <person name="Pan C."/>
            <person name="Northen T.R."/>
            <person name="Banfield J.F."/>
        </authorList>
    </citation>
    <scope>NUCLEOTIDE SEQUENCE [LARGE SCALE GENOMIC DNA]</scope>
    <source>
        <strain evidence="2">WS_10</strain>
    </source>
</reference>
<evidence type="ECO:0000313" key="2">
    <source>
        <dbReference type="EMBL" id="TMQ70257.1"/>
    </source>
</evidence>
<dbReference type="Pfam" id="PF01008">
    <property type="entry name" value="IF-2B"/>
    <property type="match status" value="1"/>
</dbReference>
<sequence>MSAFGDDHRSGSEDLAAAFLGELERWIAADPSPGAVVLRASLLAWLRAAQGAQPTMALIHQLAARALLVADTAVTRGDGVADVRRALAESCAAERADLALTRRAVIHQALQLLGGRGAWIATLSSSALVRDALLAAHEAGRQPRALIAESRPLCEGRALASALAA</sequence>
<comment type="similarity">
    <text evidence="1">Belongs to the eIF-2B alpha/beta/delta subunits family.</text>
</comment>
<comment type="caution">
    <text evidence="2">The sequence shown here is derived from an EMBL/GenBank/DDBJ whole genome shotgun (WGS) entry which is preliminary data.</text>
</comment>
<organism evidence="2 3">
    <name type="scientific">Eiseniibacteriota bacterium</name>
    <dbReference type="NCBI Taxonomy" id="2212470"/>
    <lineage>
        <taxon>Bacteria</taxon>
        <taxon>Candidatus Eiseniibacteriota</taxon>
    </lineage>
</organism>
<keyword evidence="2" id="KW-0648">Protein biosynthesis</keyword>
<dbReference type="EMBL" id="VBPA01000222">
    <property type="protein sequence ID" value="TMQ70257.1"/>
    <property type="molecule type" value="Genomic_DNA"/>
</dbReference>
<name>A0A538U2Z3_UNCEI</name>
<dbReference type="AlphaFoldDB" id="A0A538U2Z3"/>
<accession>A0A538U2Z3</accession>
<dbReference type="GO" id="GO:0003743">
    <property type="term" value="F:translation initiation factor activity"/>
    <property type="evidence" value="ECO:0007669"/>
    <property type="project" value="UniProtKB-KW"/>
</dbReference>
<evidence type="ECO:0000256" key="1">
    <source>
        <dbReference type="RuleBase" id="RU003814"/>
    </source>
</evidence>
<evidence type="ECO:0000313" key="3">
    <source>
        <dbReference type="Proteomes" id="UP000319836"/>
    </source>
</evidence>
<dbReference type="InterPro" id="IPR037171">
    <property type="entry name" value="NagB/RpiA_transferase-like"/>
</dbReference>
<dbReference type="Gene3D" id="3.40.50.10470">
    <property type="entry name" value="Translation initiation factor eif-2b, domain 2"/>
    <property type="match status" value="1"/>
</dbReference>
<keyword evidence="2" id="KW-0396">Initiation factor</keyword>
<dbReference type="InterPro" id="IPR000649">
    <property type="entry name" value="IF-2B-related"/>
</dbReference>
<proteinExistence type="inferred from homology"/>
<feature type="non-terminal residue" evidence="2">
    <location>
        <position position="165"/>
    </location>
</feature>